<dbReference type="AlphaFoldDB" id="A0AAN0J760"/>
<evidence type="ECO:0000256" key="1">
    <source>
        <dbReference type="ARBA" id="ARBA00023157"/>
    </source>
</evidence>
<dbReference type="Gene3D" id="3.10.250.10">
    <property type="entry name" value="SRCR-like domain"/>
    <property type="match status" value="1"/>
</dbReference>
<dbReference type="Pfam" id="PF00530">
    <property type="entry name" value="SRCR"/>
    <property type="match status" value="1"/>
</dbReference>
<keyword evidence="6" id="KW-1185">Reference proteome</keyword>
<evidence type="ECO:0000259" key="4">
    <source>
        <dbReference type="PROSITE" id="PS50287"/>
    </source>
</evidence>
<protein>
    <recommendedName>
        <fullName evidence="4">SRCR domain-containing protein</fullName>
    </recommendedName>
</protein>
<dbReference type="RefSeq" id="XP_019852597.1">
    <property type="nucleotide sequence ID" value="XM_019997038.1"/>
</dbReference>
<accession>A0AAN0J760</accession>
<dbReference type="KEGG" id="aqu:109582372"/>
<feature type="chain" id="PRO_5042877280" description="SRCR domain-containing protein" evidence="3">
    <location>
        <begin position="24"/>
        <end position="140"/>
    </location>
</feature>
<dbReference type="SUPFAM" id="SSF56487">
    <property type="entry name" value="SRCR-like"/>
    <property type="match status" value="1"/>
</dbReference>
<dbReference type="Proteomes" id="UP000007879">
    <property type="component" value="Unassembled WGS sequence"/>
</dbReference>
<dbReference type="GO" id="GO:0016020">
    <property type="term" value="C:membrane"/>
    <property type="evidence" value="ECO:0007669"/>
    <property type="project" value="InterPro"/>
</dbReference>
<dbReference type="PROSITE" id="PS50287">
    <property type="entry name" value="SRCR_2"/>
    <property type="match status" value="1"/>
</dbReference>
<feature type="domain" description="SRCR" evidence="4">
    <location>
        <begin position="38"/>
        <end position="137"/>
    </location>
</feature>
<dbReference type="InterPro" id="IPR001190">
    <property type="entry name" value="SRCR"/>
</dbReference>
<reference evidence="5" key="2">
    <citation type="submission" date="2024-06" db="UniProtKB">
        <authorList>
            <consortium name="EnsemblMetazoa"/>
        </authorList>
    </citation>
    <scope>IDENTIFICATION</scope>
</reference>
<comment type="caution">
    <text evidence="2">Lacks conserved residue(s) required for the propagation of feature annotation.</text>
</comment>
<name>A0AAN0J760_AMPQE</name>
<feature type="signal peptide" evidence="3">
    <location>
        <begin position="1"/>
        <end position="23"/>
    </location>
</feature>
<sequence>MFPRVFLNVLIVTSIFIYTVCSASDEGNRLWDVKLDPLQLNYDYEGWITVCFDGINLDVANVVCRQKGFTNATNIEISDSLSVLSPSASGLLVIAQVLCPSTSNYFLYGETNIMRCNVANPIIMDLPTCSPAKIVCSKFS</sequence>
<keyword evidence="3" id="KW-0732">Signal</keyword>
<evidence type="ECO:0000256" key="2">
    <source>
        <dbReference type="PROSITE-ProRule" id="PRU00196"/>
    </source>
</evidence>
<evidence type="ECO:0000256" key="3">
    <source>
        <dbReference type="SAM" id="SignalP"/>
    </source>
</evidence>
<organism evidence="5 6">
    <name type="scientific">Amphimedon queenslandica</name>
    <name type="common">Sponge</name>
    <dbReference type="NCBI Taxonomy" id="400682"/>
    <lineage>
        <taxon>Eukaryota</taxon>
        <taxon>Metazoa</taxon>
        <taxon>Porifera</taxon>
        <taxon>Demospongiae</taxon>
        <taxon>Heteroscleromorpha</taxon>
        <taxon>Haplosclerida</taxon>
        <taxon>Niphatidae</taxon>
        <taxon>Amphimedon</taxon>
    </lineage>
</organism>
<evidence type="ECO:0000313" key="5">
    <source>
        <dbReference type="EnsemblMetazoa" id="XP_019852597.1"/>
    </source>
</evidence>
<evidence type="ECO:0000313" key="6">
    <source>
        <dbReference type="Proteomes" id="UP000007879"/>
    </source>
</evidence>
<proteinExistence type="predicted"/>
<keyword evidence="1" id="KW-1015">Disulfide bond</keyword>
<reference evidence="6" key="1">
    <citation type="journal article" date="2010" name="Nature">
        <title>The Amphimedon queenslandica genome and the evolution of animal complexity.</title>
        <authorList>
            <person name="Srivastava M."/>
            <person name="Simakov O."/>
            <person name="Chapman J."/>
            <person name="Fahey B."/>
            <person name="Gauthier M.E."/>
            <person name="Mitros T."/>
            <person name="Richards G.S."/>
            <person name="Conaco C."/>
            <person name="Dacre M."/>
            <person name="Hellsten U."/>
            <person name="Larroux C."/>
            <person name="Putnam N.H."/>
            <person name="Stanke M."/>
            <person name="Adamska M."/>
            <person name="Darling A."/>
            <person name="Degnan S.M."/>
            <person name="Oakley T.H."/>
            <person name="Plachetzki D.C."/>
            <person name="Zhai Y."/>
            <person name="Adamski M."/>
            <person name="Calcino A."/>
            <person name="Cummins S.F."/>
            <person name="Goodstein D.M."/>
            <person name="Harris C."/>
            <person name="Jackson D.J."/>
            <person name="Leys S.P."/>
            <person name="Shu S."/>
            <person name="Woodcroft B.J."/>
            <person name="Vervoort M."/>
            <person name="Kosik K.S."/>
            <person name="Manning G."/>
            <person name="Degnan B.M."/>
            <person name="Rokhsar D.S."/>
        </authorList>
    </citation>
    <scope>NUCLEOTIDE SEQUENCE [LARGE SCALE GENOMIC DNA]</scope>
</reference>
<dbReference type="EnsemblMetazoa" id="XM_019997038.1">
    <property type="protein sequence ID" value="XP_019852597.1"/>
    <property type="gene ID" value="LOC109582372"/>
</dbReference>
<dbReference type="InterPro" id="IPR036772">
    <property type="entry name" value="SRCR-like_dom_sf"/>
</dbReference>
<dbReference type="GeneID" id="109582372"/>